<evidence type="ECO:0000256" key="21">
    <source>
        <dbReference type="PIRSR" id="PIRSR606539-3"/>
    </source>
</evidence>
<keyword evidence="9 21" id="KW-0479">Metal-binding</keyword>
<dbReference type="SUPFAM" id="SSF56784">
    <property type="entry name" value="HAD-like"/>
    <property type="match status" value="1"/>
</dbReference>
<feature type="transmembrane region" description="Helical" evidence="22">
    <location>
        <begin position="851"/>
        <end position="869"/>
    </location>
</feature>
<dbReference type="GO" id="GO:0005886">
    <property type="term" value="C:plasma membrane"/>
    <property type="evidence" value="ECO:0007669"/>
    <property type="project" value="UniProtKB-SubCell"/>
</dbReference>
<evidence type="ECO:0000256" key="11">
    <source>
        <dbReference type="ARBA" id="ARBA00022840"/>
    </source>
</evidence>
<evidence type="ECO:0000256" key="16">
    <source>
        <dbReference type="ARBA" id="ARBA00023136"/>
    </source>
</evidence>
<feature type="domain" description="P-type ATPase A" evidence="23">
    <location>
        <begin position="115"/>
        <end position="186"/>
    </location>
</feature>
<dbReference type="PROSITE" id="PS00154">
    <property type="entry name" value="ATPASE_E1_E2"/>
    <property type="match status" value="1"/>
</dbReference>
<dbReference type="GO" id="GO:0016887">
    <property type="term" value="F:ATP hydrolysis activity"/>
    <property type="evidence" value="ECO:0007669"/>
    <property type="project" value="InterPro"/>
</dbReference>
<feature type="transmembrane region" description="Helical" evidence="22">
    <location>
        <begin position="282"/>
        <end position="304"/>
    </location>
</feature>
<keyword evidence="8 22" id="KW-0812">Transmembrane</keyword>
<dbReference type="GO" id="GO:0045332">
    <property type="term" value="P:phospholipid translocation"/>
    <property type="evidence" value="ECO:0007669"/>
    <property type="project" value="TreeGrafter"/>
</dbReference>
<dbReference type="InterPro" id="IPR032631">
    <property type="entry name" value="P-type_ATPase_N"/>
</dbReference>
<dbReference type="Gene3D" id="3.40.50.1000">
    <property type="entry name" value="HAD superfamily/HAD-like"/>
    <property type="match status" value="1"/>
</dbReference>
<evidence type="ECO:0000256" key="20">
    <source>
        <dbReference type="PIRSR" id="PIRSR606539-2"/>
    </source>
</evidence>
<feature type="binding site" evidence="21">
    <location>
        <position position="396"/>
    </location>
    <ligand>
        <name>Mg(2+)</name>
        <dbReference type="ChEBI" id="CHEBI:18420"/>
    </ligand>
</feature>
<dbReference type="InterPro" id="IPR023299">
    <property type="entry name" value="ATPase_P-typ_cyto_dom_N"/>
</dbReference>
<dbReference type="InterPro" id="IPR059000">
    <property type="entry name" value="ATPase_P-type_domA"/>
</dbReference>
<dbReference type="SFLD" id="SFLDG00002">
    <property type="entry name" value="C1.7:_P-type_atpase_like"/>
    <property type="match status" value="1"/>
</dbReference>
<evidence type="ECO:0000256" key="5">
    <source>
        <dbReference type="ARBA" id="ARBA00008109"/>
    </source>
</evidence>
<evidence type="ECO:0000256" key="22">
    <source>
        <dbReference type="RuleBase" id="RU362033"/>
    </source>
</evidence>
<feature type="binding site" evidence="21">
    <location>
        <position position="791"/>
    </location>
    <ligand>
        <name>Mg(2+)</name>
        <dbReference type="ChEBI" id="CHEBI:18420"/>
    </ligand>
</feature>
<evidence type="ECO:0000256" key="19">
    <source>
        <dbReference type="PIRSR" id="PIRSR606539-1"/>
    </source>
</evidence>
<dbReference type="InterPro" id="IPR023298">
    <property type="entry name" value="ATPase_P-typ_TM_dom_sf"/>
</dbReference>
<dbReference type="AlphaFoldDB" id="A0A8B9KBF3"/>
<feature type="active site" description="4-aspartylphosphate intermediate" evidence="19">
    <location>
        <position position="394"/>
    </location>
</feature>
<dbReference type="InterPro" id="IPR032630">
    <property type="entry name" value="P_typ_ATPase_c"/>
</dbReference>
<dbReference type="GO" id="GO:0048666">
    <property type="term" value="P:neuron development"/>
    <property type="evidence" value="ECO:0007669"/>
    <property type="project" value="TreeGrafter"/>
</dbReference>
<feature type="binding site" evidence="20">
    <location>
        <position position="791"/>
    </location>
    <ligand>
        <name>ATP</name>
        <dbReference type="ChEBI" id="CHEBI:30616"/>
    </ligand>
</feature>
<evidence type="ECO:0000256" key="1">
    <source>
        <dbReference type="ARBA" id="ARBA00001946"/>
    </source>
</evidence>
<name>A0A8B9KBF3_ASTMX</name>
<feature type="transmembrane region" description="Helical" evidence="22">
    <location>
        <begin position="889"/>
        <end position="908"/>
    </location>
</feature>
<dbReference type="CDD" id="cd02073">
    <property type="entry name" value="P-type_ATPase_APLT_Dnf-like"/>
    <property type="match status" value="1"/>
</dbReference>
<feature type="binding site" evidence="20">
    <location>
        <position position="394"/>
    </location>
    <ligand>
        <name>ATP</name>
        <dbReference type="ChEBI" id="CHEBI:30616"/>
    </ligand>
</feature>
<keyword evidence="14 22" id="KW-1133">Transmembrane helix</keyword>
<dbReference type="InterPro" id="IPR018303">
    <property type="entry name" value="ATPase_P-typ_P_site"/>
</dbReference>
<feature type="transmembrane region" description="Helical" evidence="22">
    <location>
        <begin position="325"/>
        <end position="348"/>
    </location>
</feature>
<feature type="transmembrane region" description="Helical" evidence="22">
    <location>
        <begin position="920"/>
        <end position="940"/>
    </location>
</feature>
<dbReference type="InterPro" id="IPR006539">
    <property type="entry name" value="P-type_ATPase_IV"/>
</dbReference>
<evidence type="ECO:0000256" key="9">
    <source>
        <dbReference type="ARBA" id="ARBA00022723"/>
    </source>
</evidence>
<dbReference type="Proteomes" id="UP000694621">
    <property type="component" value="Unplaced"/>
</dbReference>
<feature type="binding site" evidence="20">
    <location>
        <position position="395"/>
    </location>
    <ligand>
        <name>ATP</name>
        <dbReference type="ChEBI" id="CHEBI:30616"/>
    </ligand>
</feature>
<feature type="transmembrane region" description="Helical" evidence="22">
    <location>
        <begin position="960"/>
        <end position="979"/>
    </location>
</feature>
<evidence type="ECO:0000256" key="17">
    <source>
        <dbReference type="ARBA" id="ARBA00034036"/>
    </source>
</evidence>
<dbReference type="GO" id="GO:0005802">
    <property type="term" value="C:trans-Golgi network"/>
    <property type="evidence" value="ECO:0007669"/>
    <property type="project" value="TreeGrafter"/>
</dbReference>
<dbReference type="SFLD" id="SFLDF00027">
    <property type="entry name" value="p-type_atpase"/>
    <property type="match status" value="1"/>
</dbReference>
<comment type="subcellular location">
    <subcellularLocation>
        <location evidence="3">Cell membrane</location>
    </subcellularLocation>
    <subcellularLocation>
        <location evidence="4">Golgi apparatus</location>
    </subcellularLocation>
    <subcellularLocation>
        <location evidence="2 22">Membrane</location>
        <topology evidence="2 22">Multi-pass membrane protein</topology>
    </subcellularLocation>
</comment>
<feature type="binding site" evidence="20">
    <location>
        <position position="558"/>
    </location>
    <ligand>
        <name>ATP</name>
        <dbReference type="ChEBI" id="CHEBI:30616"/>
    </ligand>
</feature>
<dbReference type="PANTHER" id="PTHR24092:SF98">
    <property type="entry name" value="PHOSPHOLIPID-TRANSPORTING ATPASE IB"/>
    <property type="match status" value="1"/>
</dbReference>
<keyword evidence="11 20" id="KW-0067">ATP-binding</keyword>
<evidence type="ECO:0000256" key="18">
    <source>
        <dbReference type="ARBA" id="ARBA00051303"/>
    </source>
</evidence>
<dbReference type="FunFam" id="2.70.150.10:FF:000021">
    <property type="entry name" value="Phospholipid-transporting ATPase"/>
    <property type="match status" value="1"/>
</dbReference>
<dbReference type="PRINTS" id="PR00119">
    <property type="entry name" value="CATATPASE"/>
</dbReference>
<feature type="binding site" evidence="20">
    <location>
        <position position="672"/>
    </location>
    <ligand>
        <name>ATP</name>
        <dbReference type="ChEBI" id="CHEBI:30616"/>
    </ligand>
</feature>
<dbReference type="GO" id="GO:0005524">
    <property type="term" value="F:ATP binding"/>
    <property type="evidence" value="ECO:0007669"/>
    <property type="project" value="UniProtKB-UniRule"/>
</dbReference>
<dbReference type="SUPFAM" id="SSF81665">
    <property type="entry name" value="Calcium ATPase, transmembrane domain M"/>
    <property type="match status" value="1"/>
</dbReference>
<evidence type="ECO:0000256" key="3">
    <source>
        <dbReference type="ARBA" id="ARBA00004236"/>
    </source>
</evidence>
<evidence type="ECO:0000256" key="7">
    <source>
        <dbReference type="ARBA" id="ARBA00022553"/>
    </source>
</evidence>
<feature type="binding site" evidence="20">
    <location>
        <position position="591"/>
    </location>
    <ligand>
        <name>ATP</name>
        <dbReference type="ChEBI" id="CHEBI:30616"/>
    </ligand>
</feature>
<evidence type="ECO:0000256" key="4">
    <source>
        <dbReference type="ARBA" id="ARBA00004555"/>
    </source>
</evidence>
<comment type="catalytic activity">
    <reaction evidence="18">
        <text>a 1,2-diacyl-sn-glycero-3-phospho-L-serine(out) + ATP + H2O = a 1,2-diacyl-sn-glycero-3-phospho-L-serine(in) + ADP + phosphate + H(+)</text>
        <dbReference type="Rhea" id="RHEA:38567"/>
        <dbReference type="ChEBI" id="CHEBI:15377"/>
        <dbReference type="ChEBI" id="CHEBI:15378"/>
        <dbReference type="ChEBI" id="CHEBI:30616"/>
        <dbReference type="ChEBI" id="CHEBI:43474"/>
        <dbReference type="ChEBI" id="CHEBI:57262"/>
        <dbReference type="ChEBI" id="CHEBI:456216"/>
    </reaction>
    <physiologicalReaction direction="left-to-right" evidence="18">
        <dbReference type="Rhea" id="RHEA:38568"/>
    </physiologicalReaction>
</comment>
<comment type="catalytic activity">
    <reaction evidence="17 22">
        <text>ATP + H2O + phospholipidSide 1 = ADP + phosphate + phospholipidSide 2.</text>
        <dbReference type="EC" id="7.6.2.1"/>
    </reaction>
</comment>
<evidence type="ECO:0000256" key="6">
    <source>
        <dbReference type="ARBA" id="ARBA00022475"/>
    </source>
</evidence>
<keyword evidence="7" id="KW-0597">Phosphoprotein</keyword>
<keyword evidence="6" id="KW-1003">Cell membrane</keyword>
<dbReference type="Gene3D" id="2.70.150.10">
    <property type="entry name" value="Calcium-transporting ATPase, cytoplasmic transduction domain A"/>
    <property type="match status" value="1"/>
</dbReference>
<feature type="binding site" evidence="20">
    <location>
        <position position="761"/>
    </location>
    <ligand>
        <name>ATP</name>
        <dbReference type="ChEBI" id="CHEBI:30616"/>
    </ligand>
</feature>
<feature type="binding site" evidence="20">
    <location>
        <position position="494"/>
    </location>
    <ligand>
        <name>ATP</name>
        <dbReference type="ChEBI" id="CHEBI:30616"/>
    </ligand>
</feature>
<accession>A0A8B9KBF3</accession>
<feature type="binding site" evidence="21">
    <location>
        <position position="394"/>
    </location>
    <ligand>
        <name>Mg(2+)</name>
        <dbReference type="ChEBI" id="CHEBI:18420"/>
    </ligand>
</feature>
<dbReference type="FunFam" id="3.40.1110.10:FF:000010">
    <property type="entry name" value="Phospholipid-transporting ATPase"/>
    <property type="match status" value="1"/>
</dbReference>
<keyword evidence="13 22" id="KW-1278">Translocase</keyword>
<dbReference type="SFLD" id="SFLDS00003">
    <property type="entry name" value="Haloacid_Dehalogenase"/>
    <property type="match status" value="1"/>
</dbReference>
<dbReference type="Pfam" id="PF16212">
    <property type="entry name" value="PhoLip_ATPase_C"/>
    <property type="match status" value="1"/>
</dbReference>
<evidence type="ECO:0000259" key="25">
    <source>
        <dbReference type="Pfam" id="PF16212"/>
    </source>
</evidence>
<dbReference type="GO" id="GO:0140326">
    <property type="term" value="F:ATPase-coupled intramembrane lipid transporter activity"/>
    <property type="evidence" value="ECO:0007669"/>
    <property type="project" value="UniProtKB-EC"/>
</dbReference>
<keyword evidence="15" id="KW-0333">Golgi apparatus</keyword>
<dbReference type="Pfam" id="PF00122">
    <property type="entry name" value="E1-E2_ATPase"/>
    <property type="match status" value="1"/>
</dbReference>
<sequence length="1078" mass="120819">RPQIMQIKQVHNHKVLRVQKSVFGPACSSAGYRKADDEMSGTTSQTEPIDATARTVLLNRPQNTKFCDNHVSTTKYGIFTFLPRFLYEQIRRAANAFFLFIALMQKRHKADNTVNKKKTTVLRNGAWQTIIWKQVAVGDIVKVTNGQHLPADMVIVSSSEPQAMCYTETSNLDGETNLKIRQGHSLTASVQSVEELMGLAGRLECEGPNRHLYDFTGTLRLDNHNPVPLGPDQVLLRGAQIRNTQWVVGIVVYTGHDSKLMQNSTKAPLKRSNVERVTNMQILVLFCILLVMALVSSIGAAIWNKQHTDEACWYLSRAGDISLNFWYNLLTFIILYNNLIPISLLVTLEVVKFTQALFINWDMEMYYSETDTPAMARTSNLNEELGQVKYLFSDKTGTLTCNVMHFKKCTIAGITYGHFPDLECDRSMEDFSNLPSSSNNSTEFDDPALIQNIEKNHPTSPQICEFLTMMAVCHTVVPEREEDQIIYQASSPDEGALVKGAKSLGFVFTARTPHSVIIEALGKEMSYELLNVLEFSSNRKRMSVVVRTPTGKLRLYCKGADNVIFERLNETSQYKDLTIVHLEQFATEGLRTLCFAYVDLEEGAYQEWLKKYNSVSTVLKDRAQKLEECYELIEKDLLLLGATAIEDRLQSGVPETISTLMRADIKIWVLTGDKQETAINIGYSCKLVTHGMSLIIVNEDSLDATRATLIAHCSSLGDSLGKENELALIIDGQTLKYALSFEVRQAFLDLALSCKAVICCRVSPLQKSEIVDMVKKHVKAITLAIGDGANDVGMIQTAHVGVGISGNEGMQATNSSDYSITQMFGLHLLLHCFYFSLILILYRKISLSSQVFWGHCINALIHSIILFWFPLKVLEHDTPFQNGNSVDYLFVGNIVYTYVVVTVCLKAGMETTAWTRFSHLAVWGSMVLWMLFFAVYSVIWPHIPIAPDMLGQAGRVMQCWSFWLGLILVPAACLLKDVAWNAGRRTVRKSLLEEVQELEARAVDPGAAVLRDASGRSLNERAHLLTRVFRKTPSSVGRSNSVQQTVSHGYAFSQEEHGVVSQSQVVRSYDTTRQRPSL</sequence>
<dbReference type="Pfam" id="PF16209">
    <property type="entry name" value="PhoLip_ATPase_N"/>
    <property type="match status" value="1"/>
</dbReference>
<feature type="domain" description="P-type ATPase C-terminal" evidence="25">
    <location>
        <begin position="846"/>
        <end position="989"/>
    </location>
</feature>
<reference evidence="26" key="1">
    <citation type="submission" date="2025-08" db="UniProtKB">
        <authorList>
            <consortium name="Ensembl"/>
        </authorList>
    </citation>
    <scope>IDENTIFICATION</scope>
</reference>
<feature type="binding site" evidence="20">
    <location>
        <position position="535"/>
    </location>
    <ligand>
        <name>ATP</name>
        <dbReference type="ChEBI" id="CHEBI:30616"/>
    </ligand>
</feature>
<dbReference type="NCBIfam" id="TIGR01652">
    <property type="entry name" value="ATPase-Plipid"/>
    <property type="match status" value="1"/>
</dbReference>
<feature type="domain" description="P-type ATPase N-terminal" evidence="24">
    <location>
        <begin position="61"/>
        <end position="105"/>
    </location>
</feature>
<evidence type="ECO:0000256" key="8">
    <source>
        <dbReference type="ARBA" id="ARBA00022692"/>
    </source>
</evidence>
<comment type="similarity">
    <text evidence="5 22">Belongs to the cation transport ATPase (P-type) (TC 3.A.3) family. Type IV subfamily.</text>
</comment>
<dbReference type="InterPro" id="IPR044492">
    <property type="entry name" value="P_typ_ATPase_HD_dom"/>
</dbReference>
<protein>
    <recommendedName>
        <fullName evidence="22">Phospholipid-transporting ATPase</fullName>
        <ecNumber evidence="22">7.6.2.1</ecNumber>
    </recommendedName>
</protein>
<evidence type="ECO:0000256" key="12">
    <source>
        <dbReference type="ARBA" id="ARBA00022842"/>
    </source>
</evidence>
<dbReference type="SUPFAM" id="SSF81653">
    <property type="entry name" value="Calcium ATPase, transduction domain A"/>
    <property type="match status" value="1"/>
</dbReference>
<comment type="cofactor">
    <cofactor evidence="1 21">
        <name>Mg(2+)</name>
        <dbReference type="ChEBI" id="CHEBI:18420"/>
    </cofactor>
</comment>
<evidence type="ECO:0000256" key="2">
    <source>
        <dbReference type="ARBA" id="ARBA00004141"/>
    </source>
</evidence>
<evidence type="ECO:0000256" key="15">
    <source>
        <dbReference type="ARBA" id="ARBA00023034"/>
    </source>
</evidence>
<evidence type="ECO:0000313" key="27">
    <source>
        <dbReference type="Proteomes" id="UP000694621"/>
    </source>
</evidence>
<feature type="binding site" evidence="20">
    <location>
        <position position="767"/>
    </location>
    <ligand>
        <name>ATP</name>
        <dbReference type="ChEBI" id="CHEBI:30616"/>
    </ligand>
</feature>
<dbReference type="GO" id="GO:0000287">
    <property type="term" value="F:magnesium ion binding"/>
    <property type="evidence" value="ECO:0007669"/>
    <property type="project" value="UniProtKB-UniRule"/>
</dbReference>
<dbReference type="InterPro" id="IPR001757">
    <property type="entry name" value="P_typ_ATPase"/>
</dbReference>
<feature type="binding site" evidence="21">
    <location>
        <position position="787"/>
    </location>
    <ligand>
        <name>Mg(2+)</name>
        <dbReference type="ChEBI" id="CHEBI:18420"/>
    </ligand>
</feature>
<dbReference type="NCBIfam" id="TIGR01494">
    <property type="entry name" value="ATPase_P-type"/>
    <property type="match status" value="2"/>
</dbReference>
<dbReference type="EC" id="7.6.2.1" evidence="22"/>
<evidence type="ECO:0000259" key="24">
    <source>
        <dbReference type="Pfam" id="PF16209"/>
    </source>
</evidence>
<dbReference type="FunFam" id="3.40.50.1000:FF:000010">
    <property type="entry name" value="Phospholipid-transporting ATPase"/>
    <property type="match status" value="1"/>
</dbReference>
<keyword evidence="16 22" id="KW-0472">Membrane</keyword>
<dbReference type="Gene3D" id="3.40.1110.10">
    <property type="entry name" value="Calcium-transporting ATPase, cytoplasmic domain N"/>
    <property type="match status" value="1"/>
</dbReference>
<dbReference type="SUPFAM" id="SSF81660">
    <property type="entry name" value="Metal cation-transporting ATPase, ATP-binding domain N"/>
    <property type="match status" value="1"/>
</dbReference>
<evidence type="ECO:0000256" key="10">
    <source>
        <dbReference type="ARBA" id="ARBA00022741"/>
    </source>
</evidence>
<evidence type="ECO:0000256" key="13">
    <source>
        <dbReference type="ARBA" id="ARBA00022967"/>
    </source>
</evidence>
<organism evidence="26 27">
    <name type="scientific">Astyanax mexicanus</name>
    <name type="common">Blind cave fish</name>
    <name type="synonym">Astyanax fasciatus mexicanus</name>
    <dbReference type="NCBI Taxonomy" id="7994"/>
    <lineage>
        <taxon>Eukaryota</taxon>
        <taxon>Metazoa</taxon>
        <taxon>Chordata</taxon>
        <taxon>Craniata</taxon>
        <taxon>Vertebrata</taxon>
        <taxon>Euteleostomi</taxon>
        <taxon>Actinopterygii</taxon>
        <taxon>Neopterygii</taxon>
        <taxon>Teleostei</taxon>
        <taxon>Ostariophysi</taxon>
        <taxon>Characiformes</taxon>
        <taxon>Characoidei</taxon>
        <taxon>Acestrorhamphidae</taxon>
        <taxon>Acestrorhamphinae</taxon>
        <taxon>Astyanax</taxon>
    </lineage>
</organism>
<dbReference type="InterPro" id="IPR023214">
    <property type="entry name" value="HAD_sf"/>
</dbReference>
<feature type="binding site" evidence="20">
    <location>
        <position position="673"/>
    </location>
    <ligand>
        <name>ATP</name>
        <dbReference type="ChEBI" id="CHEBI:30616"/>
    </ligand>
</feature>
<keyword evidence="12 21" id="KW-0460">Magnesium</keyword>
<feature type="binding site" evidence="20">
    <location>
        <position position="671"/>
    </location>
    <ligand>
        <name>ATP</name>
        <dbReference type="ChEBI" id="CHEBI:30616"/>
    </ligand>
</feature>
<dbReference type="InterPro" id="IPR008250">
    <property type="entry name" value="ATPase_P-typ_transduc_dom_A_sf"/>
</dbReference>
<dbReference type="Ensembl" id="ENSAMXT00005038030.1">
    <property type="protein sequence ID" value="ENSAMXP00005034865.1"/>
    <property type="gene ID" value="ENSAMXG00005016361.1"/>
</dbReference>
<feature type="binding site" evidence="20">
    <location>
        <position position="396"/>
    </location>
    <ligand>
        <name>ATP</name>
        <dbReference type="ChEBI" id="CHEBI:30616"/>
    </ligand>
</feature>
<evidence type="ECO:0000313" key="26">
    <source>
        <dbReference type="Ensembl" id="ENSAMXP00005034865.1"/>
    </source>
</evidence>
<evidence type="ECO:0000256" key="14">
    <source>
        <dbReference type="ARBA" id="ARBA00022989"/>
    </source>
</evidence>
<dbReference type="Pfam" id="PF13246">
    <property type="entry name" value="Cation_ATPase"/>
    <property type="match status" value="1"/>
</dbReference>
<feature type="binding site" evidence="20">
    <location>
        <position position="790"/>
    </location>
    <ligand>
        <name>ATP</name>
        <dbReference type="ChEBI" id="CHEBI:30616"/>
    </ligand>
</feature>
<dbReference type="InterPro" id="IPR036412">
    <property type="entry name" value="HAD-like_sf"/>
</dbReference>
<feature type="transmembrane region" description="Helical" evidence="22">
    <location>
        <begin position="824"/>
        <end position="842"/>
    </location>
</feature>
<evidence type="ECO:0000259" key="23">
    <source>
        <dbReference type="Pfam" id="PF00122"/>
    </source>
</evidence>
<dbReference type="PANTHER" id="PTHR24092">
    <property type="entry name" value="PROBABLE PHOSPHOLIPID-TRANSPORTING ATPASE"/>
    <property type="match status" value="1"/>
</dbReference>
<keyword evidence="10 20" id="KW-0547">Nucleotide-binding</keyword>
<proteinExistence type="inferred from homology"/>